<keyword evidence="1 4" id="KW-0808">Transferase</keyword>
<evidence type="ECO:0000256" key="1">
    <source>
        <dbReference type="ARBA" id="ARBA00022679"/>
    </source>
</evidence>
<dbReference type="Proteomes" id="UP000324497">
    <property type="component" value="Chromosome"/>
</dbReference>
<dbReference type="GO" id="GO:0006797">
    <property type="term" value="P:polyphosphate metabolic process"/>
    <property type="evidence" value="ECO:0007669"/>
    <property type="project" value="InterPro"/>
</dbReference>
<evidence type="ECO:0000259" key="3">
    <source>
        <dbReference type="Pfam" id="PF03976"/>
    </source>
</evidence>
<dbReference type="NCBIfam" id="TIGR03709">
    <property type="entry name" value="PPK2_rel_1"/>
    <property type="match status" value="1"/>
</dbReference>
<dbReference type="InterPro" id="IPR022488">
    <property type="entry name" value="PPK2-related"/>
</dbReference>
<dbReference type="RefSeq" id="WP_148126428.1">
    <property type="nucleotide sequence ID" value="NZ_CP018180.1"/>
</dbReference>
<protein>
    <submittedName>
        <fullName evidence="4">Phosphate--nucleotide phosphotransferase</fullName>
    </submittedName>
</protein>
<proteinExistence type="predicted"/>
<dbReference type="KEGG" id="lng:BSQ50_03710"/>
<gene>
    <name evidence="4" type="ORF">BSQ50_03710</name>
</gene>
<dbReference type="SUPFAM" id="SSF52540">
    <property type="entry name" value="P-loop containing nucleoside triphosphate hydrolases"/>
    <property type="match status" value="1"/>
</dbReference>
<dbReference type="PANTHER" id="PTHR34383:SF3">
    <property type="entry name" value="POLYPHOSPHATE:AMP PHOSPHOTRANSFERASE"/>
    <property type="match status" value="1"/>
</dbReference>
<dbReference type="PANTHER" id="PTHR34383">
    <property type="entry name" value="POLYPHOSPHATE:AMP PHOSPHOTRANSFERASE-RELATED"/>
    <property type="match status" value="1"/>
</dbReference>
<dbReference type="Gene3D" id="3.40.50.300">
    <property type="entry name" value="P-loop containing nucleotide triphosphate hydrolases"/>
    <property type="match status" value="1"/>
</dbReference>
<dbReference type="InterPro" id="IPR016898">
    <property type="entry name" value="Polyphosphate_phosphotransfera"/>
</dbReference>
<evidence type="ECO:0000313" key="5">
    <source>
        <dbReference type="Proteomes" id="UP000324497"/>
    </source>
</evidence>
<dbReference type="EMBL" id="CP018180">
    <property type="protein sequence ID" value="AUJ31743.1"/>
    <property type="molecule type" value="Genomic_DNA"/>
</dbReference>
<dbReference type="InterPro" id="IPR022300">
    <property type="entry name" value="PPK2-rel_1"/>
</dbReference>
<keyword evidence="2" id="KW-0418">Kinase</keyword>
<dbReference type="Pfam" id="PF03976">
    <property type="entry name" value="PPK2"/>
    <property type="match status" value="1"/>
</dbReference>
<keyword evidence="5" id="KW-1185">Reference proteome</keyword>
<evidence type="ECO:0000313" key="4">
    <source>
        <dbReference type="EMBL" id="AUJ31743.1"/>
    </source>
</evidence>
<reference evidence="4 5" key="1">
    <citation type="submission" date="2016-11" db="EMBL/GenBank/DDBJ databases">
        <title>Interaction between Lactobacillus species and yeast in water kefir.</title>
        <authorList>
            <person name="Behr J."/>
            <person name="Xu D."/>
            <person name="Vogel R.F."/>
        </authorList>
    </citation>
    <scope>NUCLEOTIDE SEQUENCE [LARGE SCALE GENOMIC DNA]</scope>
    <source>
        <strain evidence="4 5">TMW 1.1827</strain>
    </source>
</reference>
<sequence length="292" mass="34288">MTFAKKFFYDGKKALDLNQNLTAVEDTPAKEVIKQQLVENIKKLAELQGKLYAQNRYGVLLVFQALDAAGKDSMIRHVMSGINPQGCEVTSFKQPSSLELDHDYLWRIHQHVPAKGNIGIFNRSYYEDVLVSRVHPELILNSHLAGITQLDQVDGQFFDKRFEDITYFENYLARNGILILKFFLHMSKEEQRLRFLRRIELPSHNWKFSEADIKERQYWDDYQQAYQIAISKTATKKNPWYLIPSDDKWYSRMCVSDIIVDRMKELPLHYPAMSEGKRAELKQALNFLKKEE</sequence>
<dbReference type="InterPro" id="IPR027417">
    <property type="entry name" value="P-loop_NTPase"/>
</dbReference>
<accession>A0A3Q8CG35</accession>
<evidence type="ECO:0000256" key="2">
    <source>
        <dbReference type="ARBA" id="ARBA00022777"/>
    </source>
</evidence>
<dbReference type="PIRSF" id="PIRSF028756">
    <property type="entry name" value="PPK2_prd"/>
    <property type="match status" value="1"/>
</dbReference>
<organism evidence="4 5">
    <name type="scientific">Liquorilactobacillus nagelii</name>
    <dbReference type="NCBI Taxonomy" id="82688"/>
    <lineage>
        <taxon>Bacteria</taxon>
        <taxon>Bacillati</taxon>
        <taxon>Bacillota</taxon>
        <taxon>Bacilli</taxon>
        <taxon>Lactobacillales</taxon>
        <taxon>Lactobacillaceae</taxon>
        <taxon>Liquorilactobacillus</taxon>
    </lineage>
</organism>
<dbReference type="AlphaFoldDB" id="A0A3Q8CG35"/>
<feature type="domain" description="Polyphosphate kinase-2-related" evidence="3">
    <location>
        <begin position="30"/>
        <end position="264"/>
    </location>
</feature>
<name>A0A3Q8CG35_9LACO</name>
<dbReference type="GO" id="GO:0008976">
    <property type="term" value="F:polyphosphate kinase activity"/>
    <property type="evidence" value="ECO:0007669"/>
    <property type="project" value="InterPro"/>
</dbReference>